<sequence length="41" mass="4662">MDIFGHWTQEPQEAQEAEGKHLMQPLPYSLLPTPHSPLPIP</sequence>
<name>A0A5P8VYP1_9NOSO</name>
<evidence type="ECO:0000313" key="1">
    <source>
        <dbReference type="EMBL" id="QFS44929.1"/>
    </source>
</evidence>
<proteinExistence type="predicted"/>
<accession>A0A5P8VYP1</accession>
<reference evidence="1 2" key="1">
    <citation type="submission" date="2019-10" db="EMBL/GenBank/DDBJ databases">
        <title>Genomic and transcriptomic insights into the perfect genentic adaptation of a filamentous nitrogen-fixing cyanobacterium to rice fields.</title>
        <authorList>
            <person name="Chen Z."/>
        </authorList>
    </citation>
    <scope>NUCLEOTIDE SEQUENCE [LARGE SCALE GENOMIC DNA]</scope>
    <source>
        <strain evidence="1">CCNUC1</strain>
    </source>
</reference>
<dbReference type="AlphaFoldDB" id="A0A5P8VYP1"/>
<protein>
    <submittedName>
        <fullName evidence="1">Uncharacterized protein</fullName>
    </submittedName>
</protein>
<evidence type="ECO:0000313" key="2">
    <source>
        <dbReference type="Proteomes" id="UP000326678"/>
    </source>
</evidence>
<dbReference type="Proteomes" id="UP000326678">
    <property type="component" value="Chromosome Gxm1"/>
</dbReference>
<dbReference type="EMBL" id="CP045226">
    <property type="protein sequence ID" value="QFS44929.1"/>
    <property type="molecule type" value="Genomic_DNA"/>
</dbReference>
<keyword evidence="2" id="KW-1185">Reference proteome</keyword>
<dbReference type="KEGG" id="nsh:GXM_02404"/>
<gene>
    <name evidence="1" type="ORF">GXM_02404</name>
</gene>
<organism evidence="1 2">
    <name type="scientific">Nostoc sphaeroides CCNUC1</name>
    <dbReference type="NCBI Taxonomy" id="2653204"/>
    <lineage>
        <taxon>Bacteria</taxon>
        <taxon>Bacillati</taxon>
        <taxon>Cyanobacteriota</taxon>
        <taxon>Cyanophyceae</taxon>
        <taxon>Nostocales</taxon>
        <taxon>Nostocaceae</taxon>
        <taxon>Nostoc</taxon>
    </lineage>
</organism>